<name>A0ABV0V9H4_9TELE</name>
<reference evidence="3 4" key="1">
    <citation type="submission" date="2021-06" db="EMBL/GenBank/DDBJ databases">
        <authorList>
            <person name="Palmer J.M."/>
        </authorList>
    </citation>
    <scope>NUCLEOTIDE SEQUENCE [LARGE SCALE GENOMIC DNA]</scope>
    <source>
        <strain evidence="4">if_2019</strain>
        <tissue evidence="3">Muscle</tissue>
    </source>
</reference>
<protein>
    <submittedName>
        <fullName evidence="3">Uncharacterized protein</fullName>
    </submittedName>
</protein>
<gene>
    <name evidence="3" type="ORF">ILYODFUR_038051</name>
</gene>
<organism evidence="3 4">
    <name type="scientific">Ilyodon furcidens</name>
    <name type="common">goldbreast splitfin</name>
    <dbReference type="NCBI Taxonomy" id="33524"/>
    <lineage>
        <taxon>Eukaryota</taxon>
        <taxon>Metazoa</taxon>
        <taxon>Chordata</taxon>
        <taxon>Craniata</taxon>
        <taxon>Vertebrata</taxon>
        <taxon>Euteleostomi</taxon>
        <taxon>Actinopterygii</taxon>
        <taxon>Neopterygii</taxon>
        <taxon>Teleostei</taxon>
        <taxon>Neoteleostei</taxon>
        <taxon>Acanthomorphata</taxon>
        <taxon>Ovalentaria</taxon>
        <taxon>Atherinomorphae</taxon>
        <taxon>Cyprinodontiformes</taxon>
        <taxon>Goodeidae</taxon>
        <taxon>Ilyodon</taxon>
    </lineage>
</organism>
<accession>A0ABV0V9H4</accession>
<evidence type="ECO:0000313" key="4">
    <source>
        <dbReference type="Proteomes" id="UP001482620"/>
    </source>
</evidence>
<comment type="caution">
    <text evidence="3">The sequence shown here is derived from an EMBL/GenBank/DDBJ whole genome shotgun (WGS) entry which is preliminary data.</text>
</comment>
<proteinExistence type="predicted"/>
<dbReference type="Proteomes" id="UP001482620">
    <property type="component" value="Unassembled WGS sequence"/>
</dbReference>
<evidence type="ECO:0000256" key="1">
    <source>
        <dbReference type="SAM" id="MobiDB-lite"/>
    </source>
</evidence>
<feature type="region of interest" description="Disordered" evidence="1">
    <location>
        <begin position="41"/>
        <end position="61"/>
    </location>
</feature>
<keyword evidence="2" id="KW-0732">Signal</keyword>
<sequence>FGFLFILFVNKFRSTSSTVVLMCLLKFCRTELRSLNDEEADGEIVQQEAGMAEQSSPGMQR</sequence>
<feature type="signal peptide" evidence="2">
    <location>
        <begin position="1"/>
        <end position="17"/>
    </location>
</feature>
<feature type="non-terminal residue" evidence="3">
    <location>
        <position position="1"/>
    </location>
</feature>
<dbReference type="EMBL" id="JAHRIQ010101669">
    <property type="protein sequence ID" value="MEQ2253968.1"/>
    <property type="molecule type" value="Genomic_DNA"/>
</dbReference>
<keyword evidence="4" id="KW-1185">Reference proteome</keyword>
<evidence type="ECO:0000256" key="2">
    <source>
        <dbReference type="SAM" id="SignalP"/>
    </source>
</evidence>
<feature type="chain" id="PRO_5046553507" evidence="2">
    <location>
        <begin position="18"/>
        <end position="61"/>
    </location>
</feature>
<evidence type="ECO:0000313" key="3">
    <source>
        <dbReference type="EMBL" id="MEQ2253968.1"/>
    </source>
</evidence>